<keyword evidence="1" id="KW-0808">Transferase</keyword>
<dbReference type="Proteomes" id="UP000279911">
    <property type="component" value="Unassembled WGS sequence"/>
</dbReference>
<evidence type="ECO:0000313" key="2">
    <source>
        <dbReference type="Proteomes" id="UP000279911"/>
    </source>
</evidence>
<dbReference type="EMBL" id="RSFW01000017">
    <property type="protein sequence ID" value="RSD26309.1"/>
    <property type="molecule type" value="Genomic_DNA"/>
</dbReference>
<proteinExistence type="predicted"/>
<dbReference type="GO" id="GO:0008483">
    <property type="term" value="F:transaminase activity"/>
    <property type="evidence" value="ECO:0007669"/>
    <property type="project" value="UniProtKB-KW"/>
</dbReference>
<sequence>MERYFQKKLSENKDSIELYYEEKEYALKHDLIDVDLISIRELPSENRFRNAYIERGNKETEEFLSQEEDDFLKHKISYFDEHKNEFIYIESEWWSIVGIDGVAFEKDDVFGNYDVMLGLKLQKKQDSAIRRFLSDNLKGEQATYDLMFDGNEGVWSLNFALNDLEDFNEELTIDEAFRIIYSFLIKLAETIEGLQ</sequence>
<accession>A0A3R9FEN4</accession>
<name>A0A3R9FEN4_9BACI</name>
<reference evidence="2" key="1">
    <citation type="submission" date="2018-12" db="EMBL/GenBank/DDBJ databases">
        <title>Bacillus chawlae sp. nov., Bacillus glennii sp. nov., and Bacillus saganii sp. nov. Isolated from the Vehicle Assembly Building at Kennedy Space Center where the Viking Spacecraft were Assembled.</title>
        <authorList>
            <person name="Seuylemezian A."/>
            <person name="Vaishampayan P."/>
        </authorList>
    </citation>
    <scope>NUCLEOTIDE SEQUENCE [LARGE SCALE GENOMIC DNA]</scope>
    <source>
        <strain evidence="2">DSM 13966</strain>
    </source>
</reference>
<gene>
    <name evidence="1" type="ORF">EJA10_14885</name>
</gene>
<protein>
    <submittedName>
        <fullName evidence="1">Branched-chain amino acid aminotransferase</fullName>
    </submittedName>
</protein>
<dbReference type="AlphaFoldDB" id="A0A3R9FEN4"/>
<comment type="caution">
    <text evidence="1">The sequence shown here is derived from an EMBL/GenBank/DDBJ whole genome shotgun (WGS) entry which is preliminary data.</text>
</comment>
<dbReference type="OrthoDB" id="2436979at2"/>
<evidence type="ECO:0000313" key="1">
    <source>
        <dbReference type="EMBL" id="RSD26309.1"/>
    </source>
</evidence>
<keyword evidence="1" id="KW-0032">Aminotransferase</keyword>
<organism evidence="1 2">
    <name type="scientific">Mesobacillus subterraneus</name>
    <dbReference type="NCBI Taxonomy" id="285983"/>
    <lineage>
        <taxon>Bacteria</taxon>
        <taxon>Bacillati</taxon>
        <taxon>Bacillota</taxon>
        <taxon>Bacilli</taxon>
        <taxon>Bacillales</taxon>
        <taxon>Bacillaceae</taxon>
        <taxon>Mesobacillus</taxon>
    </lineage>
</organism>